<gene>
    <name evidence="2" type="ORF">BDK51DRAFT_33135</name>
</gene>
<evidence type="ECO:0000313" key="2">
    <source>
        <dbReference type="EMBL" id="RKO92340.1"/>
    </source>
</evidence>
<sequence length="150" mass="16178">MSLLLFDKGVKSQTYLNTTDPEGTDGDVPAGGGTEEEARPISKWSHDELSDLEEDKAGKENLQPQLQNNSTPAAVHDGGVRDEDVGRKSDSPEKGFAVDGIKIAEGFIHGQVTKASRLYHVHVAQCGYQITEVTYIIGGGNEKGLNNPER</sequence>
<dbReference type="Proteomes" id="UP000269721">
    <property type="component" value="Unassembled WGS sequence"/>
</dbReference>
<protein>
    <submittedName>
        <fullName evidence="2">Uncharacterized protein</fullName>
    </submittedName>
</protein>
<organism evidence="2 3">
    <name type="scientific">Blyttiomyces helicus</name>
    <dbReference type="NCBI Taxonomy" id="388810"/>
    <lineage>
        <taxon>Eukaryota</taxon>
        <taxon>Fungi</taxon>
        <taxon>Fungi incertae sedis</taxon>
        <taxon>Chytridiomycota</taxon>
        <taxon>Chytridiomycota incertae sedis</taxon>
        <taxon>Chytridiomycetes</taxon>
        <taxon>Chytridiomycetes incertae sedis</taxon>
        <taxon>Blyttiomyces</taxon>
    </lineage>
</organism>
<feature type="region of interest" description="Disordered" evidence="1">
    <location>
        <begin position="13"/>
        <end position="96"/>
    </location>
</feature>
<feature type="compositionally biased region" description="Basic and acidic residues" evidence="1">
    <location>
        <begin position="36"/>
        <end position="59"/>
    </location>
</feature>
<feature type="compositionally biased region" description="Basic and acidic residues" evidence="1">
    <location>
        <begin position="78"/>
        <end position="93"/>
    </location>
</feature>
<evidence type="ECO:0000313" key="3">
    <source>
        <dbReference type="Proteomes" id="UP000269721"/>
    </source>
</evidence>
<keyword evidence="3" id="KW-1185">Reference proteome</keyword>
<proteinExistence type="predicted"/>
<evidence type="ECO:0000256" key="1">
    <source>
        <dbReference type="SAM" id="MobiDB-lite"/>
    </source>
</evidence>
<dbReference type="AlphaFoldDB" id="A0A4P9WMD6"/>
<feature type="compositionally biased region" description="Polar residues" evidence="1">
    <location>
        <begin position="62"/>
        <end position="72"/>
    </location>
</feature>
<reference evidence="3" key="1">
    <citation type="journal article" date="2018" name="Nat. Microbiol.">
        <title>Leveraging single-cell genomics to expand the fungal tree of life.</title>
        <authorList>
            <person name="Ahrendt S.R."/>
            <person name="Quandt C.A."/>
            <person name="Ciobanu D."/>
            <person name="Clum A."/>
            <person name="Salamov A."/>
            <person name="Andreopoulos B."/>
            <person name="Cheng J.F."/>
            <person name="Woyke T."/>
            <person name="Pelin A."/>
            <person name="Henrissat B."/>
            <person name="Reynolds N.K."/>
            <person name="Benny G.L."/>
            <person name="Smith M.E."/>
            <person name="James T.Y."/>
            <person name="Grigoriev I.V."/>
        </authorList>
    </citation>
    <scope>NUCLEOTIDE SEQUENCE [LARGE SCALE GENOMIC DNA]</scope>
</reference>
<accession>A0A4P9WMD6</accession>
<name>A0A4P9WMD6_9FUNG</name>
<dbReference type="EMBL" id="KZ994680">
    <property type="protein sequence ID" value="RKO92340.1"/>
    <property type="molecule type" value="Genomic_DNA"/>
</dbReference>